<evidence type="ECO:0000256" key="15">
    <source>
        <dbReference type="ARBA" id="ARBA00048095"/>
    </source>
</evidence>
<dbReference type="Pfam" id="PF02544">
    <property type="entry name" value="Steroid_dh"/>
    <property type="match status" value="1"/>
</dbReference>
<evidence type="ECO:0000256" key="14">
    <source>
        <dbReference type="ARBA" id="ARBA00047186"/>
    </source>
</evidence>
<dbReference type="EC" id="1.3.1.22" evidence="3 19"/>
<keyword evidence="22" id="KW-1185">Reference proteome</keyword>
<evidence type="ECO:0000256" key="4">
    <source>
        <dbReference type="ARBA" id="ARBA00012522"/>
    </source>
</evidence>
<dbReference type="PROSITE" id="PS50244">
    <property type="entry name" value="S5A_REDUCTASE"/>
    <property type="match status" value="1"/>
</dbReference>
<dbReference type="PANTHER" id="PTHR14624">
    <property type="entry name" value="DFG10 PROTEIN"/>
    <property type="match status" value="1"/>
</dbReference>
<feature type="transmembrane region" description="Helical" evidence="19">
    <location>
        <begin position="12"/>
        <end position="29"/>
    </location>
</feature>
<evidence type="ECO:0000256" key="2">
    <source>
        <dbReference type="ARBA" id="ARBA00004922"/>
    </source>
</evidence>
<evidence type="ECO:0000256" key="1">
    <source>
        <dbReference type="ARBA" id="ARBA00004477"/>
    </source>
</evidence>
<keyword evidence="11 19" id="KW-0472">Membrane</keyword>
<reference evidence="21" key="1">
    <citation type="submission" date="2020-10" db="EMBL/GenBank/DDBJ databases">
        <title>Chromosome-scale genome assembly of the Allis shad, Alosa alosa.</title>
        <authorList>
            <person name="Margot Z."/>
            <person name="Christophe K."/>
            <person name="Cabau C."/>
            <person name="Louis A."/>
            <person name="Berthelot C."/>
            <person name="Parey E."/>
            <person name="Roest Crollius H."/>
            <person name="Montfort J."/>
            <person name="Robinson-Rechavi M."/>
            <person name="Bucao C."/>
            <person name="Bouchez O."/>
            <person name="Gislard M."/>
            <person name="Lluch J."/>
            <person name="Milhes M."/>
            <person name="Lampietro C."/>
            <person name="Lopez Roques C."/>
            <person name="Donnadieu C."/>
            <person name="Braasch I."/>
            <person name="Desvignes T."/>
            <person name="Postlethwait J."/>
            <person name="Bobe J."/>
            <person name="Guiguen Y."/>
        </authorList>
    </citation>
    <scope>NUCLEOTIDE SEQUENCE</scope>
    <source>
        <strain evidence="21">M-15738</strain>
        <tissue evidence="21">Blood</tissue>
    </source>
</reference>
<dbReference type="FunFam" id="1.20.120.1630:FF:000021">
    <property type="entry name" value="Polyprenol reductase 1"/>
    <property type="match status" value="1"/>
</dbReference>
<comment type="pathway">
    <text evidence="2 19">Protein modification; protein glycosylation.</text>
</comment>
<dbReference type="InterPro" id="IPR001104">
    <property type="entry name" value="3-oxo-5_a-steroid_4-DH_C"/>
</dbReference>
<evidence type="ECO:0000256" key="11">
    <source>
        <dbReference type="ARBA" id="ARBA00023136"/>
    </source>
</evidence>
<proteinExistence type="inferred from homology"/>
<comment type="caution">
    <text evidence="21">The sequence shown here is derived from an EMBL/GenBank/DDBJ whole genome shotgun (WGS) entry which is preliminary data.</text>
</comment>
<accession>A0AAV6GSC1</accession>
<evidence type="ECO:0000259" key="20">
    <source>
        <dbReference type="Pfam" id="PF02544"/>
    </source>
</evidence>
<feature type="transmembrane region" description="Helical" evidence="19">
    <location>
        <begin position="73"/>
        <end position="97"/>
    </location>
</feature>
<keyword evidence="5 19" id="KW-0812">Transmembrane</keyword>
<keyword evidence="10" id="KW-0443">Lipid metabolism</keyword>
<evidence type="ECO:0000256" key="10">
    <source>
        <dbReference type="ARBA" id="ARBA00023098"/>
    </source>
</evidence>
<evidence type="ECO:0000256" key="18">
    <source>
        <dbReference type="ARBA" id="ARBA00049427"/>
    </source>
</evidence>
<dbReference type="PANTHER" id="PTHR14624:SF0">
    <property type="entry name" value="POLYPRENOL REDUCTASE"/>
    <property type="match status" value="1"/>
</dbReference>
<keyword evidence="6 19" id="KW-0256">Endoplasmic reticulum</keyword>
<evidence type="ECO:0000256" key="3">
    <source>
        <dbReference type="ARBA" id="ARBA00012049"/>
    </source>
</evidence>
<evidence type="ECO:0000313" key="21">
    <source>
        <dbReference type="EMBL" id="KAG5275726.1"/>
    </source>
</evidence>
<evidence type="ECO:0000256" key="9">
    <source>
        <dbReference type="ARBA" id="ARBA00023002"/>
    </source>
</evidence>
<dbReference type="AlphaFoldDB" id="A0AAV6GSC1"/>
<dbReference type="GO" id="GO:0005789">
    <property type="term" value="C:endoplasmic reticulum membrane"/>
    <property type="evidence" value="ECO:0007669"/>
    <property type="project" value="UniProtKB-SubCell"/>
</dbReference>
<sequence>MLGGLRVVDVTWFSLGFSFLLAFCLHRFSRYVPQKFERSHTFQLFQDLIRYGKTKAQIKRSDLLRVFDVPKRWFWHFYAVSVVWNGFLLTLLLRAIMSEEGLPKWLVDTLSFLKGEQPSTATDRPLSVWMVHILLWVHCLRRLLECLYVSVFSNGVIHIVQYAFGLSYYIFLGLTVLCVDISPSDEGSSLLSQLQWYHVAGTGLFLWASWLQHHSLALLASLRTGNTGAVKTLAHRMPHGCWFDLVSCPHYFAELLIYVSMAACLGGASVTWWLVVLYVLFNQTLTAQLCHEFYRSKFEEYPPQRKAFIPFVL</sequence>
<feature type="transmembrane region" description="Helical" evidence="19">
    <location>
        <begin position="255"/>
        <end position="281"/>
    </location>
</feature>
<dbReference type="GO" id="GO:0006488">
    <property type="term" value="P:dolichol-linked oligosaccharide biosynthetic process"/>
    <property type="evidence" value="ECO:0007669"/>
    <property type="project" value="UniProtKB-UniRule"/>
</dbReference>
<dbReference type="Gene3D" id="1.20.120.1630">
    <property type="match status" value="1"/>
</dbReference>
<evidence type="ECO:0000256" key="8">
    <source>
        <dbReference type="ARBA" id="ARBA00022989"/>
    </source>
</evidence>
<evidence type="ECO:0000256" key="12">
    <source>
        <dbReference type="ARBA" id="ARBA00045898"/>
    </source>
</evidence>
<name>A0AAV6GSC1_9TELE</name>
<evidence type="ECO:0000256" key="13">
    <source>
        <dbReference type="ARBA" id="ARBA00046320"/>
    </source>
</evidence>
<feature type="domain" description="3-oxo-5-alpha-steroid 4-dehydrogenase C-terminal" evidence="20">
    <location>
        <begin position="196"/>
        <end position="313"/>
    </location>
</feature>
<evidence type="ECO:0000256" key="16">
    <source>
        <dbReference type="ARBA" id="ARBA00048765"/>
    </source>
</evidence>
<comment type="catalytic activity">
    <reaction evidence="16">
        <text>a 3-oxo-5alpha-steroid + NADP(+) = a 3-oxo-Delta(4)-steroid + NADPH + H(+)</text>
        <dbReference type="Rhea" id="RHEA:54384"/>
        <dbReference type="ChEBI" id="CHEBI:13601"/>
        <dbReference type="ChEBI" id="CHEBI:15378"/>
        <dbReference type="ChEBI" id="CHEBI:47909"/>
        <dbReference type="ChEBI" id="CHEBI:57783"/>
        <dbReference type="ChEBI" id="CHEBI:58349"/>
        <dbReference type="EC" id="1.3.1.22"/>
    </reaction>
    <physiologicalReaction direction="right-to-left" evidence="16">
        <dbReference type="Rhea" id="RHEA:54386"/>
    </physiologicalReaction>
</comment>
<protein>
    <recommendedName>
        <fullName evidence="14 19">Polyprenal reductase</fullName>
        <ecNumber evidence="3 19">1.3.1.22</ecNumber>
        <ecNumber evidence="4 19">1.3.1.94</ecNumber>
    </recommendedName>
</protein>
<dbReference type="GO" id="GO:0160198">
    <property type="term" value="F:polyprenal reductase activity"/>
    <property type="evidence" value="ECO:0007669"/>
    <property type="project" value="UniProtKB-EC"/>
</dbReference>
<dbReference type="GO" id="GO:0047751">
    <property type="term" value="F:3-oxo-5-alpha-steroid 4-dehydrogenase (NADP+) activity"/>
    <property type="evidence" value="ECO:0007669"/>
    <property type="project" value="UniProtKB-UniRule"/>
</dbReference>
<dbReference type="EC" id="1.3.1.94" evidence="4 19"/>
<dbReference type="InterPro" id="IPR039698">
    <property type="entry name" value="Dfg10/SRD5A3"/>
</dbReference>
<comment type="subcellular location">
    <subcellularLocation>
        <location evidence="1">Endoplasmic reticulum membrane</location>
        <topology evidence="1">Multi-pass membrane protein</topology>
    </subcellularLocation>
</comment>
<keyword evidence="9 19" id="KW-0560">Oxidoreductase</keyword>
<keyword evidence="7 19" id="KW-0521">NADP</keyword>
<evidence type="ECO:0000256" key="17">
    <source>
        <dbReference type="ARBA" id="ARBA00049397"/>
    </source>
</evidence>
<comment type="function">
    <text evidence="12">Plays a key role in early steps of protein N-linked glycosylation by being involved in the conversion of polyprenol into dolichol. Acts as a polyprenal reductase that mediates the reduction of polyprenal into dolichal in a NADP-dependent mechanism. Dolichols are required for the synthesis of dolichol-linked monosaccharides and the oligosaccharide precursor used for N-glycosylation. Also able to convert testosterone (T) into 5-alpha-dihydrotestosterone (DHT).</text>
</comment>
<feature type="transmembrane region" description="Helical" evidence="19">
    <location>
        <begin position="156"/>
        <end position="182"/>
    </location>
</feature>
<comment type="catalytic activity">
    <reaction evidence="15">
        <text>androst-4-ene-3,17-dione + NADPH + H(+) = 5alpha-androstan-3,17-dione + NADP(+)</text>
        <dbReference type="Rhea" id="RHEA:50816"/>
        <dbReference type="ChEBI" id="CHEBI:15378"/>
        <dbReference type="ChEBI" id="CHEBI:15994"/>
        <dbReference type="ChEBI" id="CHEBI:16422"/>
        <dbReference type="ChEBI" id="CHEBI:57783"/>
        <dbReference type="ChEBI" id="CHEBI:58349"/>
    </reaction>
    <physiologicalReaction direction="right-to-left" evidence="15">
        <dbReference type="Rhea" id="RHEA:50818"/>
    </physiologicalReaction>
</comment>
<comment type="catalytic activity">
    <reaction evidence="18 19">
        <text>a di-trans,poly-cis-dolichal + NADP(+) = a di-trans,poly-cis-polyprenal + NADPH + H(+)</text>
        <dbReference type="Rhea" id="RHEA:80727"/>
        <dbReference type="Rhea" id="RHEA-COMP:19536"/>
        <dbReference type="Rhea" id="RHEA-COMP:19537"/>
        <dbReference type="ChEBI" id="CHEBI:15378"/>
        <dbReference type="ChEBI" id="CHEBI:57783"/>
        <dbReference type="ChEBI" id="CHEBI:58349"/>
        <dbReference type="ChEBI" id="CHEBI:231623"/>
        <dbReference type="ChEBI" id="CHEBI:231637"/>
        <dbReference type="EC" id="1.3.1.94"/>
    </reaction>
    <physiologicalReaction direction="right-to-left" evidence="18 19">
        <dbReference type="Rhea" id="RHEA:80729"/>
    </physiologicalReaction>
</comment>
<dbReference type="GO" id="GO:0102389">
    <property type="term" value="F:polyprenol reductase activity"/>
    <property type="evidence" value="ECO:0007669"/>
    <property type="project" value="UniProtKB-UniRule"/>
</dbReference>
<evidence type="ECO:0000313" key="22">
    <source>
        <dbReference type="Proteomes" id="UP000823561"/>
    </source>
</evidence>
<comment type="similarity">
    <text evidence="13 19">Belongs to the steroid 5-alpha reductase family. Polyprenal reductase subfamily.</text>
</comment>
<gene>
    <name evidence="21" type="ORF">AALO_G00123870</name>
</gene>
<organism evidence="21 22">
    <name type="scientific">Alosa alosa</name>
    <name type="common">allis shad</name>
    <dbReference type="NCBI Taxonomy" id="278164"/>
    <lineage>
        <taxon>Eukaryota</taxon>
        <taxon>Metazoa</taxon>
        <taxon>Chordata</taxon>
        <taxon>Craniata</taxon>
        <taxon>Vertebrata</taxon>
        <taxon>Euteleostomi</taxon>
        <taxon>Actinopterygii</taxon>
        <taxon>Neopterygii</taxon>
        <taxon>Teleostei</taxon>
        <taxon>Clupei</taxon>
        <taxon>Clupeiformes</taxon>
        <taxon>Clupeoidei</taxon>
        <taxon>Clupeidae</taxon>
        <taxon>Alosa</taxon>
    </lineage>
</organism>
<evidence type="ECO:0000256" key="6">
    <source>
        <dbReference type="ARBA" id="ARBA00022824"/>
    </source>
</evidence>
<feature type="transmembrane region" description="Helical" evidence="19">
    <location>
        <begin position="194"/>
        <end position="211"/>
    </location>
</feature>
<dbReference type="GO" id="GO:0016095">
    <property type="term" value="P:polyprenol catabolic process"/>
    <property type="evidence" value="ECO:0007669"/>
    <property type="project" value="UniProtKB-UniRule"/>
</dbReference>
<evidence type="ECO:0000256" key="7">
    <source>
        <dbReference type="ARBA" id="ARBA00022857"/>
    </source>
</evidence>
<dbReference type="EMBL" id="JADWDJ010000009">
    <property type="protein sequence ID" value="KAG5275726.1"/>
    <property type="molecule type" value="Genomic_DNA"/>
</dbReference>
<comment type="catalytic activity">
    <reaction evidence="17">
        <text>17beta-hydroxy-5alpha-androstan-3-one + NADP(+) = testosterone + NADPH + H(+)</text>
        <dbReference type="Rhea" id="RHEA:50820"/>
        <dbReference type="ChEBI" id="CHEBI:15378"/>
        <dbReference type="ChEBI" id="CHEBI:16330"/>
        <dbReference type="ChEBI" id="CHEBI:17347"/>
        <dbReference type="ChEBI" id="CHEBI:57783"/>
        <dbReference type="ChEBI" id="CHEBI:58349"/>
        <dbReference type="EC" id="1.3.1.22"/>
    </reaction>
    <physiologicalReaction direction="right-to-left" evidence="17">
        <dbReference type="Rhea" id="RHEA:50822"/>
    </physiologicalReaction>
</comment>
<evidence type="ECO:0000256" key="5">
    <source>
        <dbReference type="ARBA" id="ARBA00022692"/>
    </source>
</evidence>
<keyword evidence="8 19" id="KW-1133">Transmembrane helix</keyword>
<dbReference type="Proteomes" id="UP000823561">
    <property type="component" value="Chromosome 9"/>
</dbReference>
<evidence type="ECO:0000256" key="19">
    <source>
        <dbReference type="RuleBase" id="RU367081"/>
    </source>
</evidence>